<evidence type="ECO:0000313" key="2">
    <source>
        <dbReference type="Proteomes" id="UP001227268"/>
    </source>
</evidence>
<proteinExistence type="predicted"/>
<dbReference type="Proteomes" id="UP001227268">
    <property type="component" value="Unassembled WGS sequence"/>
</dbReference>
<evidence type="ECO:0000313" key="1">
    <source>
        <dbReference type="EMBL" id="KAJ9103292.1"/>
    </source>
</evidence>
<keyword evidence="2" id="KW-1185">Reference proteome</keyword>
<gene>
    <name evidence="1" type="ORF">QFC21_002715</name>
</gene>
<sequence>MAQQQMQAQPPPGAVPPGMRPGMMAPPPTQLPPQTAALLDSLPFNPVVYAYKDAPPRPAGAPPALPIITCKEHGEVVCPRCGINFSDINQLGLVMSLISPGMVPPPPNVQFPNTAESIKGIRDKGNEQFKTGNYPQAAQLYTQSMVMSLNRPPWEQISFVKDEISSAMLNRSVAASKMGAWTAAYADAETCIKMNPRNPKAHFRKATALQGMDRLDEALAALETGLVFEPENAVSCAFSSSFNTGLDKVVLPSVGGSGNVSLTIIFYKKELKNTMKAIQDQLKTEKAAQEPSTTEKAIEGPSTDATTST</sequence>
<reference evidence="1" key="1">
    <citation type="submission" date="2023-04" db="EMBL/GenBank/DDBJ databases">
        <title>Draft Genome sequencing of Naganishia species isolated from polar environments using Oxford Nanopore Technology.</title>
        <authorList>
            <person name="Leo P."/>
            <person name="Venkateswaran K."/>
        </authorList>
    </citation>
    <scope>NUCLEOTIDE SEQUENCE</scope>
    <source>
        <strain evidence="1">MNA-CCFEE 5423</strain>
    </source>
</reference>
<organism evidence="1 2">
    <name type="scientific">Naganishia friedmannii</name>
    <dbReference type="NCBI Taxonomy" id="89922"/>
    <lineage>
        <taxon>Eukaryota</taxon>
        <taxon>Fungi</taxon>
        <taxon>Dikarya</taxon>
        <taxon>Basidiomycota</taxon>
        <taxon>Agaricomycotina</taxon>
        <taxon>Tremellomycetes</taxon>
        <taxon>Filobasidiales</taxon>
        <taxon>Filobasidiaceae</taxon>
        <taxon>Naganishia</taxon>
    </lineage>
</organism>
<comment type="caution">
    <text evidence="1">The sequence shown here is derived from an EMBL/GenBank/DDBJ whole genome shotgun (WGS) entry which is preliminary data.</text>
</comment>
<protein>
    <submittedName>
        <fullName evidence="1">Uncharacterized protein</fullName>
    </submittedName>
</protein>
<name>A0ACC2VY31_9TREE</name>
<dbReference type="EMBL" id="JASBWT010000007">
    <property type="protein sequence ID" value="KAJ9103292.1"/>
    <property type="molecule type" value="Genomic_DNA"/>
</dbReference>
<accession>A0ACC2VY31</accession>